<dbReference type="InterPro" id="IPR003719">
    <property type="entry name" value="Phenazine_PhzF-like"/>
</dbReference>
<name>A0ABQ2G8M1_9DEIO</name>
<comment type="caution">
    <text evidence="1">The sequence shown here is derived from an EMBL/GenBank/DDBJ whole genome shotgun (WGS) entry which is preliminary data.</text>
</comment>
<dbReference type="PIRSF" id="PIRSF016184">
    <property type="entry name" value="PhzC_PhzF"/>
    <property type="match status" value="1"/>
</dbReference>
<evidence type="ECO:0008006" key="3">
    <source>
        <dbReference type="Google" id="ProtNLM"/>
    </source>
</evidence>
<protein>
    <recommendedName>
        <fullName evidence="3">Phenazine biosynthesis PhzC/PhzF protein</fullName>
    </recommendedName>
</protein>
<reference evidence="2" key="1">
    <citation type="journal article" date="2019" name="Int. J. Syst. Evol. Microbiol.">
        <title>The Global Catalogue of Microorganisms (GCM) 10K type strain sequencing project: providing services to taxonomists for standard genome sequencing and annotation.</title>
        <authorList>
            <consortium name="The Broad Institute Genomics Platform"/>
            <consortium name="The Broad Institute Genome Sequencing Center for Infectious Disease"/>
            <person name="Wu L."/>
            <person name="Ma J."/>
        </authorList>
    </citation>
    <scope>NUCLEOTIDE SEQUENCE [LARGE SCALE GENOMIC DNA]</scope>
    <source>
        <strain evidence="2">JCM 15442</strain>
    </source>
</reference>
<gene>
    <name evidence="1" type="ORF">GCM10010840_17890</name>
</gene>
<dbReference type="SUPFAM" id="SSF54506">
    <property type="entry name" value="Diaminopimelate epimerase-like"/>
    <property type="match status" value="1"/>
</dbReference>
<sequence length="281" mass="28570">MPEQSGHNKAVTHLNVPVHYRVLSERGAGGKAVAVFPETQGNLQARAAAAGTPLSVFVQAASGAGVALRVFTPDREKGSSDSAAVAALTHLQGDLLDVAEVHMGGESLPAQLCGGEWLLRQGVPDVAEQRADLSPIGLGAGQVWVAGLGRPTLVAEVADLAALDAFMPDAQAISNVNRATGTTGLILFSRGGAGRADLSLRAFGPLRGFLEDAASSNMLACTVGVLGASGRLPRDTNLLRAAQRMPGQPARLSVQFAEVAGGTEGNGGTEVWVGGAAMPLA</sequence>
<accession>A0ABQ2G8M1</accession>
<keyword evidence="2" id="KW-1185">Reference proteome</keyword>
<proteinExistence type="predicted"/>
<organism evidence="1 2">
    <name type="scientific">Deinococcus aerolatus</name>
    <dbReference type="NCBI Taxonomy" id="522487"/>
    <lineage>
        <taxon>Bacteria</taxon>
        <taxon>Thermotogati</taxon>
        <taxon>Deinococcota</taxon>
        <taxon>Deinococci</taxon>
        <taxon>Deinococcales</taxon>
        <taxon>Deinococcaceae</taxon>
        <taxon>Deinococcus</taxon>
    </lineage>
</organism>
<dbReference type="Proteomes" id="UP000639973">
    <property type="component" value="Unassembled WGS sequence"/>
</dbReference>
<evidence type="ECO:0000313" key="1">
    <source>
        <dbReference type="EMBL" id="GGL80463.1"/>
    </source>
</evidence>
<evidence type="ECO:0000313" key="2">
    <source>
        <dbReference type="Proteomes" id="UP000639973"/>
    </source>
</evidence>
<dbReference type="Gene3D" id="3.10.310.10">
    <property type="entry name" value="Diaminopimelate Epimerase, Chain A, domain 1"/>
    <property type="match status" value="2"/>
</dbReference>
<dbReference type="EMBL" id="BMOL01000007">
    <property type="protein sequence ID" value="GGL80463.1"/>
    <property type="molecule type" value="Genomic_DNA"/>
</dbReference>